<dbReference type="Pfam" id="PF00699">
    <property type="entry name" value="Urease_beta"/>
    <property type="match status" value="1"/>
</dbReference>
<evidence type="ECO:0000313" key="4">
    <source>
        <dbReference type="EMBL" id="MFC3849617.1"/>
    </source>
</evidence>
<dbReference type="NCBIfam" id="TIGR00192">
    <property type="entry name" value="urease_beta"/>
    <property type="match status" value="1"/>
</dbReference>
<dbReference type="EC" id="3.5.1.5" evidence="4"/>
<feature type="compositionally biased region" description="Low complexity" evidence="3">
    <location>
        <begin position="132"/>
        <end position="148"/>
    </location>
</feature>
<dbReference type="InterPro" id="IPR050069">
    <property type="entry name" value="Urease_subunit"/>
</dbReference>
<dbReference type="SUPFAM" id="SSF51278">
    <property type="entry name" value="Urease, beta-subunit"/>
    <property type="match status" value="1"/>
</dbReference>
<name>A0ABV7ZQC3_9CORY</name>
<evidence type="ECO:0000256" key="1">
    <source>
        <dbReference type="ARBA" id="ARBA00022801"/>
    </source>
</evidence>
<comment type="catalytic activity">
    <reaction evidence="2">
        <text>urea + 2 H2O + H(+) = hydrogencarbonate + 2 NH4(+)</text>
        <dbReference type="Rhea" id="RHEA:20557"/>
        <dbReference type="ChEBI" id="CHEBI:15377"/>
        <dbReference type="ChEBI" id="CHEBI:15378"/>
        <dbReference type="ChEBI" id="CHEBI:16199"/>
        <dbReference type="ChEBI" id="CHEBI:17544"/>
        <dbReference type="ChEBI" id="CHEBI:28938"/>
        <dbReference type="EC" id="3.5.1.5"/>
    </reaction>
</comment>
<dbReference type="EMBL" id="JBHRZN010000002">
    <property type="protein sequence ID" value="MFC3849617.1"/>
    <property type="molecule type" value="Genomic_DNA"/>
</dbReference>
<gene>
    <name evidence="4" type="ORF">ACFORJ_05510</name>
</gene>
<dbReference type="NCBIfam" id="NF009682">
    <property type="entry name" value="PRK13203.1"/>
    <property type="match status" value="1"/>
</dbReference>
<organism evidence="4 5">
    <name type="scientific">Corynebacterium hansenii</name>
    <dbReference type="NCBI Taxonomy" id="394964"/>
    <lineage>
        <taxon>Bacteria</taxon>
        <taxon>Bacillati</taxon>
        <taxon>Actinomycetota</taxon>
        <taxon>Actinomycetes</taxon>
        <taxon>Mycobacteriales</taxon>
        <taxon>Corynebacteriaceae</taxon>
        <taxon>Corynebacterium</taxon>
    </lineage>
</organism>
<accession>A0ABV7ZQC3</accession>
<dbReference type="PANTHER" id="PTHR33569">
    <property type="entry name" value="UREASE"/>
    <property type="match status" value="1"/>
</dbReference>
<dbReference type="Gene3D" id="2.10.150.10">
    <property type="entry name" value="Urease, beta subunit"/>
    <property type="match status" value="1"/>
</dbReference>
<dbReference type="CDD" id="cd00407">
    <property type="entry name" value="Urease_beta"/>
    <property type="match status" value="1"/>
</dbReference>
<evidence type="ECO:0000313" key="5">
    <source>
        <dbReference type="Proteomes" id="UP001595751"/>
    </source>
</evidence>
<dbReference type="GO" id="GO:0009039">
    <property type="term" value="F:urease activity"/>
    <property type="evidence" value="ECO:0007669"/>
    <property type="project" value="UniProtKB-EC"/>
</dbReference>
<keyword evidence="1 4" id="KW-0378">Hydrolase</keyword>
<keyword evidence="5" id="KW-1185">Reference proteome</keyword>
<dbReference type="InterPro" id="IPR036461">
    <property type="entry name" value="Urease_betasu_sf"/>
</dbReference>
<evidence type="ECO:0000256" key="2">
    <source>
        <dbReference type="ARBA" id="ARBA00047778"/>
    </source>
</evidence>
<dbReference type="RefSeq" id="WP_290288354.1">
    <property type="nucleotide sequence ID" value="NZ_CP047211.1"/>
</dbReference>
<feature type="region of interest" description="Disordered" evidence="3">
    <location>
        <begin position="132"/>
        <end position="154"/>
    </location>
</feature>
<reference evidence="5" key="1">
    <citation type="journal article" date="2019" name="Int. J. Syst. Evol. Microbiol.">
        <title>The Global Catalogue of Microorganisms (GCM) 10K type strain sequencing project: providing services to taxonomists for standard genome sequencing and annotation.</title>
        <authorList>
            <consortium name="The Broad Institute Genomics Platform"/>
            <consortium name="The Broad Institute Genome Sequencing Center for Infectious Disease"/>
            <person name="Wu L."/>
            <person name="Ma J."/>
        </authorList>
    </citation>
    <scope>NUCLEOTIDE SEQUENCE [LARGE SCALE GENOMIC DNA]</scope>
    <source>
        <strain evidence="5">CCUG 53252</strain>
    </source>
</reference>
<proteinExistence type="predicted"/>
<comment type="caution">
    <text evidence="4">The sequence shown here is derived from an EMBL/GenBank/DDBJ whole genome shotgun (WGS) entry which is preliminary data.</text>
</comment>
<dbReference type="PANTHER" id="PTHR33569:SF1">
    <property type="entry name" value="UREASE"/>
    <property type="match status" value="1"/>
</dbReference>
<evidence type="ECO:0000256" key="3">
    <source>
        <dbReference type="SAM" id="MobiDB-lite"/>
    </source>
</evidence>
<sequence>MADAVAYRTAAAPPIELYPGRRIIALRVTNTGDRAIQVGSHYHFFEANPALDFDRDAAWGMHLALPAGLAVRFEPGMSRTIELVDFGGKRILHGFHGLVNGPLDDPAIRARARAAAIAGGFRGFAATTANASGTSATSATAGTTNTSDTTEEPR</sequence>
<dbReference type="InterPro" id="IPR002019">
    <property type="entry name" value="Urease_beta-like"/>
</dbReference>
<dbReference type="Proteomes" id="UP001595751">
    <property type="component" value="Unassembled WGS sequence"/>
</dbReference>
<protein>
    <submittedName>
        <fullName evidence="4">Urease subunit beta</fullName>
        <ecNumber evidence="4">3.5.1.5</ecNumber>
    </submittedName>
</protein>